<gene>
    <name evidence="1" type="ORF">ETX26_13660</name>
</gene>
<dbReference type="OrthoDB" id="8480631at2"/>
<proteinExistence type="predicted"/>
<sequence length="165" mass="18022">MTKANASPAGGRTAAGRAWRKTFLAELARTSNVSASARAAQVDVSTVYKIRRAEPAFARQWFEALCEGYDNLELDLLCRLREGELAGTTTPAGKARRKFDNATAFRLLAAHRTSVQRERGRNDYAHEDELLASIDAKLEKMRQRRIAMRAAAEATPSAGEPGDGG</sequence>
<name>A0A4Q2KNT3_9SPHN</name>
<organism evidence="1 2">
    <name type="scientific">Pelagerythrobacter rhizovicinus</name>
    <dbReference type="NCBI Taxonomy" id="2268576"/>
    <lineage>
        <taxon>Bacteria</taxon>
        <taxon>Pseudomonadati</taxon>
        <taxon>Pseudomonadota</taxon>
        <taxon>Alphaproteobacteria</taxon>
        <taxon>Sphingomonadales</taxon>
        <taxon>Erythrobacteraceae</taxon>
        <taxon>Pelagerythrobacter</taxon>
    </lineage>
</organism>
<protein>
    <submittedName>
        <fullName evidence="1">Uncharacterized protein</fullName>
    </submittedName>
</protein>
<dbReference type="EMBL" id="SDPV01000002">
    <property type="protein sequence ID" value="RXZ64891.1"/>
    <property type="molecule type" value="Genomic_DNA"/>
</dbReference>
<evidence type="ECO:0000313" key="1">
    <source>
        <dbReference type="EMBL" id="RXZ64891.1"/>
    </source>
</evidence>
<dbReference type="RefSeq" id="WP_129525197.1">
    <property type="nucleotide sequence ID" value="NZ_SDPV01000002.1"/>
</dbReference>
<evidence type="ECO:0000313" key="2">
    <source>
        <dbReference type="Proteomes" id="UP000293623"/>
    </source>
</evidence>
<keyword evidence="2" id="KW-1185">Reference proteome</keyword>
<accession>A0A4Q2KNT3</accession>
<dbReference type="AlphaFoldDB" id="A0A4Q2KNT3"/>
<comment type="caution">
    <text evidence="1">The sequence shown here is derived from an EMBL/GenBank/DDBJ whole genome shotgun (WGS) entry which is preliminary data.</text>
</comment>
<dbReference type="Proteomes" id="UP000293623">
    <property type="component" value="Unassembled WGS sequence"/>
</dbReference>
<reference evidence="1 2" key="1">
    <citation type="submission" date="2019-01" db="EMBL/GenBank/DDBJ databases">
        <title>Altererythrobacter rhizovicinus sp. nov., isolated from the rhizosphere soil of Haloxylon ammodendron.</title>
        <authorList>
            <person name="Li H.-P."/>
            <person name="Gou J.-Y."/>
            <person name="Yao D."/>
            <person name="Han Q.-Q."/>
            <person name="Shao K.-Z."/>
            <person name="Zhao Q."/>
            <person name="Zhang J.-L."/>
        </authorList>
    </citation>
    <scope>NUCLEOTIDE SEQUENCE [LARGE SCALE GENOMIC DNA]</scope>
    <source>
        <strain evidence="1 2">AY-3R</strain>
    </source>
</reference>